<organism evidence="1 2">
    <name type="scientific">Leptospira interrogans serovar Pyrogenes str. 200701872</name>
    <dbReference type="NCBI Taxonomy" id="1193029"/>
    <lineage>
        <taxon>Bacteria</taxon>
        <taxon>Pseudomonadati</taxon>
        <taxon>Spirochaetota</taxon>
        <taxon>Spirochaetia</taxon>
        <taxon>Leptospirales</taxon>
        <taxon>Leptospiraceae</taxon>
        <taxon>Leptospira</taxon>
    </lineage>
</organism>
<comment type="caution">
    <text evidence="1">The sequence shown here is derived from an EMBL/GenBank/DDBJ whole genome shotgun (WGS) entry which is preliminary data.</text>
</comment>
<reference evidence="1 2" key="1">
    <citation type="submission" date="2013-01" db="EMBL/GenBank/DDBJ databases">
        <authorList>
            <person name="Harkins D.M."/>
            <person name="Durkin A.S."/>
            <person name="Brinkac L.M."/>
            <person name="Haft D.H."/>
            <person name="Selengut J.D."/>
            <person name="Sanka R."/>
            <person name="DePew J."/>
            <person name="Purushe J."/>
            <person name="Picardeau M."/>
            <person name="Werts C."/>
            <person name="Goarant C."/>
            <person name="Vinetz J.M."/>
            <person name="Sutton G.G."/>
            <person name="Nierman W.C."/>
            <person name="Fouts D.E."/>
        </authorList>
    </citation>
    <scope>NUCLEOTIDE SEQUENCE [LARGE SCALE GENOMIC DNA]</scope>
    <source>
        <strain evidence="1 2">200701872</strain>
    </source>
</reference>
<dbReference type="Proteomes" id="UP000012117">
    <property type="component" value="Unassembled WGS sequence"/>
</dbReference>
<name>M6ZJG7_LEPIR</name>
<evidence type="ECO:0000313" key="2">
    <source>
        <dbReference type="Proteomes" id="UP000012117"/>
    </source>
</evidence>
<dbReference type="EMBL" id="AKWN02000374">
    <property type="protein sequence ID" value="EMP06226.1"/>
    <property type="molecule type" value="Genomic_DNA"/>
</dbReference>
<dbReference type="BioCyc" id="LINT1193029:G11R4-5111-MONOMER"/>
<sequence length="61" mass="6996">MKIGDNLPSGDYGNENVVFHPILDRTLFRAGEIASIKLVSRLKNLLDLKFQVKMNILRLRN</sequence>
<protein>
    <submittedName>
        <fullName evidence="1">Uncharacterized protein</fullName>
    </submittedName>
</protein>
<gene>
    <name evidence="1" type="ORF">LEP1GSC124_0257</name>
</gene>
<evidence type="ECO:0000313" key="1">
    <source>
        <dbReference type="EMBL" id="EMP06226.1"/>
    </source>
</evidence>
<dbReference type="AlphaFoldDB" id="M6ZJG7"/>
<accession>M6ZJG7</accession>
<proteinExistence type="predicted"/>